<name>A0A4U0UQE7_9PEZI</name>
<protein>
    <submittedName>
        <fullName evidence="2">Uncharacterized protein</fullName>
    </submittedName>
</protein>
<evidence type="ECO:0000256" key="1">
    <source>
        <dbReference type="SAM" id="MobiDB-lite"/>
    </source>
</evidence>
<evidence type="ECO:0000313" key="2">
    <source>
        <dbReference type="EMBL" id="TKA37185.1"/>
    </source>
</evidence>
<evidence type="ECO:0000313" key="3">
    <source>
        <dbReference type="Proteomes" id="UP000310066"/>
    </source>
</evidence>
<reference evidence="2 3" key="1">
    <citation type="submission" date="2017-03" db="EMBL/GenBank/DDBJ databases">
        <title>Genomes of endolithic fungi from Antarctica.</title>
        <authorList>
            <person name="Coleine C."/>
            <person name="Masonjones S."/>
            <person name="Stajich J.E."/>
        </authorList>
    </citation>
    <scope>NUCLEOTIDE SEQUENCE [LARGE SCALE GENOMIC DNA]</scope>
    <source>
        <strain evidence="2 3">CCFEE 5311</strain>
    </source>
</reference>
<comment type="caution">
    <text evidence="2">The sequence shown here is derived from an EMBL/GenBank/DDBJ whole genome shotgun (WGS) entry which is preliminary data.</text>
</comment>
<proteinExistence type="predicted"/>
<dbReference type="EMBL" id="NAJP01000054">
    <property type="protein sequence ID" value="TKA37185.1"/>
    <property type="molecule type" value="Genomic_DNA"/>
</dbReference>
<accession>A0A4U0UQE7</accession>
<gene>
    <name evidence="2" type="ORF">B0A54_12047</name>
</gene>
<sequence length="111" mass="12963">MTANTPRTKRLLYDVRPHICPYAVRNDYGESDMTERHYPDKQHQLPVKRPLPQLRRQALDRLHNLSHLTSITGHFSSDDRPAPRNAAQTSCRQTAYSSKELHQLLRRFEGT</sequence>
<organism evidence="2 3">
    <name type="scientific">Friedmanniomyces endolithicus</name>
    <dbReference type="NCBI Taxonomy" id="329885"/>
    <lineage>
        <taxon>Eukaryota</taxon>
        <taxon>Fungi</taxon>
        <taxon>Dikarya</taxon>
        <taxon>Ascomycota</taxon>
        <taxon>Pezizomycotina</taxon>
        <taxon>Dothideomycetes</taxon>
        <taxon>Dothideomycetidae</taxon>
        <taxon>Mycosphaerellales</taxon>
        <taxon>Teratosphaeriaceae</taxon>
        <taxon>Friedmanniomyces</taxon>
    </lineage>
</organism>
<feature type="region of interest" description="Disordered" evidence="1">
    <location>
        <begin position="71"/>
        <end position="95"/>
    </location>
</feature>
<feature type="compositionally biased region" description="Polar residues" evidence="1">
    <location>
        <begin position="86"/>
        <end position="95"/>
    </location>
</feature>
<dbReference type="AlphaFoldDB" id="A0A4U0UQE7"/>
<dbReference type="Proteomes" id="UP000310066">
    <property type="component" value="Unassembled WGS sequence"/>
</dbReference>
<dbReference type="OrthoDB" id="10293791at2759"/>